<evidence type="ECO:0000256" key="1">
    <source>
        <dbReference type="ARBA" id="ARBA00023054"/>
    </source>
</evidence>
<evidence type="ECO:0000313" key="2">
    <source>
        <dbReference type="EMBL" id="JAT72638.1"/>
    </source>
</evidence>
<reference evidence="2" key="1">
    <citation type="submission" date="2015-08" db="EMBL/GenBank/DDBJ databases">
        <authorList>
            <person name="Babu N.S."/>
            <person name="Beckwith C.J."/>
            <person name="Beseler K.G."/>
            <person name="Brison A."/>
            <person name="Carone J.V."/>
            <person name="Caskin T.P."/>
            <person name="Diamond M."/>
            <person name="Durham M.E."/>
            <person name="Foxe J.M."/>
            <person name="Go M."/>
            <person name="Henderson B.A."/>
            <person name="Jones I.B."/>
            <person name="McGettigan J.A."/>
            <person name="Micheletti S.J."/>
            <person name="Nasrallah M.E."/>
            <person name="Ortiz D."/>
            <person name="Piller C.R."/>
            <person name="Privatt S.R."/>
            <person name="Schneider S.L."/>
            <person name="Sharp S."/>
            <person name="Smith T.C."/>
            <person name="Stanton J.D."/>
            <person name="Ullery H.E."/>
            <person name="Wilson R.J."/>
            <person name="Serrano M.G."/>
            <person name="Buck G."/>
            <person name="Lee V."/>
            <person name="Wang Y."/>
            <person name="Carvalho R."/>
            <person name="Voegtly L."/>
            <person name="Shi R."/>
            <person name="Duckworth R."/>
            <person name="Johnson A."/>
            <person name="Loviza R."/>
            <person name="Walstead R."/>
            <person name="Shah Z."/>
            <person name="Kiflezghi M."/>
            <person name="Wade K."/>
            <person name="Ball S.L."/>
            <person name="Bradley K.W."/>
            <person name="Asai D.J."/>
            <person name="Bowman C.A."/>
            <person name="Russell D.A."/>
            <person name="Pope W.H."/>
            <person name="Jacobs-Sera D."/>
            <person name="Hendrix R.W."/>
            <person name="Hatfull G.F."/>
        </authorList>
    </citation>
    <scope>NUCLEOTIDE SEQUENCE</scope>
</reference>
<dbReference type="GO" id="GO:0005768">
    <property type="term" value="C:endosome"/>
    <property type="evidence" value="ECO:0007669"/>
    <property type="project" value="TreeGrafter"/>
</dbReference>
<dbReference type="PANTHER" id="PTHR15157:SF5">
    <property type="entry name" value="UV RADIATION RESISTANCE-ASSOCIATED GENE PROTEIN"/>
    <property type="match status" value="1"/>
</dbReference>
<keyword evidence="1" id="KW-0175">Coiled coil</keyword>
<evidence type="ECO:0008006" key="3">
    <source>
        <dbReference type="Google" id="ProtNLM"/>
    </source>
</evidence>
<organism evidence="2">
    <name type="scientific">Auxenochlorella protothecoides</name>
    <name type="common">Green microalga</name>
    <name type="synonym">Chlorella protothecoides</name>
    <dbReference type="NCBI Taxonomy" id="3075"/>
    <lineage>
        <taxon>Eukaryota</taxon>
        <taxon>Viridiplantae</taxon>
        <taxon>Chlorophyta</taxon>
        <taxon>core chlorophytes</taxon>
        <taxon>Trebouxiophyceae</taxon>
        <taxon>Chlorellales</taxon>
        <taxon>Chlorellaceae</taxon>
        <taxon>Auxenochlorella</taxon>
    </lineage>
</organism>
<sequence>MPSDAPGPPHKGCQLCGDSRRRTYLCAQDFSKYLEGRREELSQLQNDYRSQLHHLAEACHGKAQAQAHALRLQQVAEEGARIKIAQARAAHALAQARARQKALLVESRRRARALHDAQKKLAASQAQLQRDAQLSTGVHAQSGLLQMDGLILELQRRIIQRLLDVFPLQILEPSATAPAGTVDKHPTLVFIATLPLPDPGDDPEVLLPTSPQFAALGLLCTLLDQLARTLRLPLLHRALVQGSTSLVWEPRGGREDLWPEEPPRTAALRLFPAPPGDAGAAPGPTSPAAAPAHPLRAALHLLERSAGCLAAAVGGPAPLGQPPVALLATLCLRLASGAQHRLAFSGAGPQGPGAHSLLAQSVLYGGGTVLVDPGGATAEGWEVMPMPVYGRLIPPPPSADDDVEHWMRAMYAEEGERRGGAGAGGATGGAAALLGPGAAAAAAAQYVRLRDALWGVWDAGVGPRFR</sequence>
<name>A0A1D2A0C7_AUXPR</name>
<dbReference type="PANTHER" id="PTHR15157">
    <property type="entry name" value="UV RADIATION RESISTANCE-ASSOCIATED GENE PROTEIN"/>
    <property type="match status" value="1"/>
</dbReference>
<dbReference type="GO" id="GO:0035493">
    <property type="term" value="P:SNARE complex assembly"/>
    <property type="evidence" value="ECO:0007669"/>
    <property type="project" value="TreeGrafter"/>
</dbReference>
<accession>A0A1D2A0C7</accession>
<dbReference type="GO" id="GO:0000323">
    <property type="term" value="C:lytic vacuole"/>
    <property type="evidence" value="ECO:0007669"/>
    <property type="project" value="TreeGrafter"/>
</dbReference>
<dbReference type="InterPro" id="IPR018791">
    <property type="entry name" value="UV_resistance/autophagy_Atg14"/>
</dbReference>
<proteinExistence type="predicted"/>
<dbReference type="GO" id="GO:0000149">
    <property type="term" value="F:SNARE binding"/>
    <property type="evidence" value="ECO:0007669"/>
    <property type="project" value="TreeGrafter"/>
</dbReference>
<protein>
    <recommendedName>
        <fullName evidence="3">UV radiation resistance-associated gene protein</fullName>
    </recommendedName>
</protein>
<dbReference type="GO" id="GO:0032991">
    <property type="term" value="C:protein-containing complex"/>
    <property type="evidence" value="ECO:0007669"/>
    <property type="project" value="UniProtKB-ARBA"/>
</dbReference>
<dbReference type="EMBL" id="GDKF01005984">
    <property type="protein sequence ID" value="JAT72638.1"/>
    <property type="molecule type" value="Transcribed_RNA"/>
</dbReference>
<dbReference type="AlphaFoldDB" id="A0A1D2A0C7"/>
<dbReference type="Pfam" id="PF10186">
    <property type="entry name" value="ATG14"/>
    <property type="match status" value="1"/>
</dbReference>
<gene>
    <name evidence="2" type="ORF">g.49498</name>
</gene>